<gene>
    <name evidence="2" type="ORF">DFJ65_2884</name>
</gene>
<feature type="transmembrane region" description="Helical" evidence="1">
    <location>
        <begin position="6"/>
        <end position="28"/>
    </location>
</feature>
<protein>
    <submittedName>
        <fullName evidence="2">Uncharacterized protein DUF2550</fullName>
    </submittedName>
</protein>
<dbReference type="RefSeq" id="WP_170144105.1">
    <property type="nucleotide sequence ID" value="NZ_QTUA01000001.1"/>
</dbReference>
<proteinExistence type="predicted"/>
<reference evidence="2 3" key="1">
    <citation type="submission" date="2018-08" db="EMBL/GenBank/DDBJ databases">
        <title>Sequencing the genomes of 1000 actinobacteria strains.</title>
        <authorList>
            <person name="Klenk H.-P."/>
        </authorList>
    </citation>
    <scope>NUCLEOTIDE SEQUENCE [LARGE SCALE GENOMIC DNA]</scope>
    <source>
        <strain evidence="2 3">DSM 22967</strain>
    </source>
</reference>
<dbReference type="EMBL" id="QTUA01000001">
    <property type="protein sequence ID" value="REF31803.1"/>
    <property type="molecule type" value="Genomic_DNA"/>
</dbReference>
<name>A0A3D9UTE8_9MICO</name>
<organism evidence="2 3">
    <name type="scientific">Calidifontibacter indicus</name>
    <dbReference type="NCBI Taxonomy" id="419650"/>
    <lineage>
        <taxon>Bacteria</taxon>
        <taxon>Bacillati</taxon>
        <taxon>Actinomycetota</taxon>
        <taxon>Actinomycetes</taxon>
        <taxon>Micrococcales</taxon>
        <taxon>Dermacoccaceae</taxon>
        <taxon>Calidifontibacter</taxon>
    </lineage>
</organism>
<dbReference type="Proteomes" id="UP000256253">
    <property type="component" value="Unassembled WGS sequence"/>
</dbReference>
<evidence type="ECO:0000256" key="1">
    <source>
        <dbReference type="SAM" id="Phobius"/>
    </source>
</evidence>
<keyword evidence="3" id="KW-1185">Reference proteome</keyword>
<evidence type="ECO:0000313" key="2">
    <source>
        <dbReference type="EMBL" id="REF31803.1"/>
    </source>
</evidence>
<keyword evidence="1" id="KW-1133">Transmembrane helix</keyword>
<dbReference type="AlphaFoldDB" id="A0A3D9UTE8"/>
<comment type="caution">
    <text evidence="2">The sequence shown here is derived from an EMBL/GenBank/DDBJ whole genome shotgun (WGS) entry which is preliminary data.</text>
</comment>
<dbReference type="Pfam" id="PF10739">
    <property type="entry name" value="DUF2550"/>
    <property type="match status" value="1"/>
</dbReference>
<accession>A0A3D9UTE8</accession>
<evidence type="ECO:0000313" key="3">
    <source>
        <dbReference type="Proteomes" id="UP000256253"/>
    </source>
</evidence>
<dbReference type="InterPro" id="IPR019675">
    <property type="entry name" value="DUF2550"/>
</dbReference>
<keyword evidence="1" id="KW-0472">Membrane</keyword>
<sequence length="141" mass="16061">MGDVLLTAEVVLGALIALLLLTIVWIAIRRWLITRDQLMILMARRRGDFWVMGMARTKPDVIEWFPILGLGLRPKWTLVREEVEFGPPMPMDRRPGVIQEPVLVDCTCGDQDQQIVVGRPDYTQLRSWSESSPPGFNSSRS</sequence>
<keyword evidence="1" id="KW-0812">Transmembrane</keyword>